<dbReference type="PROSITE" id="PS51186">
    <property type="entry name" value="GNAT"/>
    <property type="match status" value="1"/>
</dbReference>
<protein>
    <submittedName>
        <fullName evidence="1">GNAT family N-acetyltransferase</fullName>
    </submittedName>
</protein>
<comment type="caution">
    <text evidence="1">The sequence shown here is derived from an EMBL/GenBank/DDBJ whole genome shotgun (WGS) entry which is preliminary data.</text>
</comment>
<dbReference type="SUPFAM" id="SSF55729">
    <property type="entry name" value="Acyl-CoA N-acyltransferases (Nat)"/>
    <property type="match status" value="1"/>
</dbReference>
<evidence type="ECO:0000313" key="1">
    <source>
        <dbReference type="EMBL" id="MBC6498514.1"/>
    </source>
</evidence>
<dbReference type="EMBL" id="JACSZT010000004">
    <property type="protein sequence ID" value="MBC6498514.1"/>
    <property type="molecule type" value="Genomic_DNA"/>
</dbReference>
<dbReference type="InterPro" id="IPR000182">
    <property type="entry name" value="GNAT_dom"/>
</dbReference>
<dbReference type="RefSeq" id="WP_135412248.1">
    <property type="nucleotide sequence ID" value="NZ_CP110106.1"/>
</dbReference>
<sequence>MEIKPLQRKDFGKIQRFAITGMHLSRYTSNRFELYFYAKYFWYLELLRATRIYAAYEGDEFAGVLLLDIDGEQKAYRSWWAQKFVALMEWIMQRGYADTSDQYGSANDEMLVNYKQRQHVDGELNFFLVNTEIVGRGIGTQLLIAAEKDLENKHIYLFTDDGSTYQFYDKRDFERVGEKQISLPVNGEDVALTAMLYAKQY</sequence>
<gene>
    <name evidence="1" type="ORF">H7R52_06860</name>
</gene>
<reference evidence="1" key="1">
    <citation type="submission" date="2020-08" db="EMBL/GenBank/DDBJ databases">
        <title>Complete genome sequence of Weissella confusa strain FS54 provides insights into metabolic potential.</title>
        <authorList>
            <person name="Fhoula I."/>
            <person name="Najjari A."/>
            <person name="Lekired A."/>
            <person name="Bessrour-Aouam N."/>
            <person name="Jaballah S."/>
            <person name="Klibi N."/>
            <person name="Ouzari H.-I."/>
        </authorList>
    </citation>
    <scope>NUCLEOTIDE SEQUENCE</scope>
    <source>
        <strain evidence="1">FS54</strain>
    </source>
</reference>
<dbReference type="AlphaFoldDB" id="A0A5F1RGJ0"/>
<evidence type="ECO:0000313" key="2">
    <source>
        <dbReference type="Proteomes" id="UP000650485"/>
    </source>
</evidence>
<dbReference type="InterPro" id="IPR016181">
    <property type="entry name" value="Acyl_CoA_acyltransferase"/>
</dbReference>
<organism evidence="1 2">
    <name type="scientific">Weissella confusa</name>
    <name type="common">Lactobacillus confusus</name>
    <dbReference type="NCBI Taxonomy" id="1583"/>
    <lineage>
        <taxon>Bacteria</taxon>
        <taxon>Bacillati</taxon>
        <taxon>Bacillota</taxon>
        <taxon>Bacilli</taxon>
        <taxon>Lactobacillales</taxon>
        <taxon>Lactobacillaceae</taxon>
        <taxon>Weissella</taxon>
    </lineage>
</organism>
<accession>A0A5F1RGJ0</accession>
<dbReference type="Gene3D" id="3.40.630.30">
    <property type="match status" value="1"/>
</dbReference>
<dbReference type="Proteomes" id="UP000650485">
    <property type="component" value="Unassembled WGS sequence"/>
</dbReference>
<dbReference type="GO" id="GO:0016747">
    <property type="term" value="F:acyltransferase activity, transferring groups other than amino-acyl groups"/>
    <property type="evidence" value="ECO:0007669"/>
    <property type="project" value="InterPro"/>
</dbReference>
<name>A0A5F1RGJ0_WEICO</name>
<proteinExistence type="predicted"/>